<keyword evidence="3 5" id="KW-0285">Flavoprotein</keyword>
<evidence type="ECO:0000259" key="7">
    <source>
        <dbReference type="Pfam" id="PF02770"/>
    </source>
</evidence>
<name>A0A1B1YRB2_9GAMM</name>
<keyword evidence="5" id="KW-0560">Oxidoreductase</keyword>
<dbReference type="Proteomes" id="UP000092952">
    <property type="component" value="Chromosome"/>
</dbReference>
<dbReference type="InterPro" id="IPR036250">
    <property type="entry name" value="AcylCo_DH-like_C"/>
</dbReference>
<evidence type="ECO:0000256" key="4">
    <source>
        <dbReference type="ARBA" id="ARBA00022827"/>
    </source>
</evidence>
<keyword evidence="4 5" id="KW-0274">FAD</keyword>
<dbReference type="Gene3D" id="2.40.110.10">
    <property type="entry name" value="Butyryl-CoA Dehydrogenase, subunit A, domain 2"/>
    <property type="match status" value="1"/>
</dbReference>
<dbReference type="EMBL" id="CP014671">
    <property type="protein sequence ID" value="ANX03293.1"/>
    <property type="molecule type" value="Genomic_DNA"/>
</dbReference>
<comment type="cofactor">
    <cofactor evidence="1 5">
        <name>FAD</name>
        <dbReference type="ChEBI" id="CHEBI:57692"/>
    </cofactor>
</comment>
<dbReference type="Gene3D" id="1.20.140.10">
    <property type="entry name" value="Butyryl-CoA Dehydrogenase, subunit A, domain 3"/>
    <property type="match status" value="1"/>
</dbReference>
<dbReference type="InterPro" id="IPR013786">
    <property type="entry name" value="AcylCoA_DH/ox_N"/>
</dbReference>
<feature type="domain" description="Acyl-CoA dehydrogenase/oxidase C-terminal" evidence="6">
    <location>
        <begin position="231"/>
        <end position="379"/>
    </location>
</feature>
<reference evidence="10" key="1">
    <citation type="submission" date="2016-03" db="EMBL/GenBank/DDBJ databases">
        <title>Complete genome sequence of Solimmundus cernigliae, representing a novel lineage of polycyclic aromatic hydrocarbon degraders within the Gammaproteobacteria.</title>
        <authorList>
            <person name="Singleton D.R."/>
            <person name="Dickey A.N."/>
            <person name="Scholl E.H."/>
            <person name="Wright F.A."/>
            <person name="Aitken M.D."/>
        </authorList>
    </citation>
    <scope>NUCLEOTIDE SEQUENCE [LARGE SCALE GENOMIC DNA]</scope>
    <source>
        <strain evidence="10">TR3.2</strain>
    </source>
</reference>
<feature type="domain" description="Acyl-CoA dehydrogenase/oxidase N-terminal" evidence="8">
    <location>
        <begin position="7"/>
        <end position="117"/>
    </location>
</feature>
<dbReference type="STRING" id="1810504.PG2T_03185"/>
<dbReference type="SUPFAM" id="SSF56645">
    <property type="entry name" value="Acyl-CoA dehydrogenase NM domain-like"/>
    <property type="match status" value="1"/>
</dbReference>
<feature type="domain" description="Acyl-CoA oxidase/dehydrogenase middle" evidence="7">
    <location>
        <begin position="125"/>
        <end position="218"/>
    </location>
</feature>
<evidence type="ECO:0000256" key="3">
    <source>
        <dbReference type="ARBA" id="ARBA00022630"/>
    </source>
</evidence>
<evidence type="ECO:0000259" key="8">
    <source>
        <dbReference type="Pfam" id="PF02771"/>
    </source>
</evidence>
<evidence type="ECO:0000256" key="5">
    <source>
        <dbReference type="RuleBase" id="RU362125"/>
    </source>
</evidence>
<dbReference type="GO" id="GO:0003995">
    <property type="term" value="F:acyl-CoA dehydrogenase activity"/>
    <property type="evidence" value="ECO:0007669"/>
    <property type="project" value="TreeGrafter"/>
</dbReference>
<dbReference type="PIRSF" id="PIRSF016578">
    <property type="entry name" value="HsaA"/>
    <property type="match status" value="1"/>
</dbReference>
<dbReference type="Pfam" id="PF02770">
    <property type="entry name" value="Acyl-CoA_dh_M"/>
    <property type="match status" value="1"/>
</dbReference>
<accession>A0A1B1YRB2</accession>
<dbReference type="GO" id="GO:0050660">
    <property type="term" value="F:flavin adenine dinucleotide binding"/>
    <property type="evidence" value="ECO:0007669"/>
    <property type="project" value="InterPro"/>
</dbReference>
<dbReference type="InterPro" id="IPR037069">
    <property type="entry name" value="AcylCoA_DH/ox_N_sf"/>
</dbReference>
<sequence>MDDFLPPDTRELREAFVQFMQREILPALPAFEAAGEFPRALVQKTGEAGWFGVVFPPQLGGTDLGFLAMAVLAEEMARLNPGFALCHNQQAMTCPYTVFAGGTDEQCQRFIPDLIGGRAIGLWSLTESGGGSDAAGNLKTFAERRGDRYLLNGRKMFATLADQTDTGVLFARTDRDAGHHGITAFVVEPRKYAGYLAQPIDFVGLSGMTRSCEVVLENFEVPVDNRIGAEGDGFRLAMHAIQAGRVSVAARAVGIARACLEEAIQYVQQRSIRGRPLASYQMTQAALADALVSVEAARLMTWQAATLMDQDRPANRIAAQAKLAASFALKQAAASAQELFGGYGLASEYRIARLASYAHVFLVGEGAPAVQRILIAEDALGIKDAERHRTRYRRPRG</sequence>
<evidence type="ECO:0000256" key="2">
    <source>
        <dbReference type="ARBA" id="ARBA00009347"/>
    </source>
</evidence>
<evidence type="ECO:0008006" key="11">
    <source>
        <dbReference type="Google" id="ProtNLM"/>
    </source>
</evidence>
<dbReference type="Pfam" id="PF02771">
    <property type="entry name" value="Acyl-CoA_dh_N"/>
    <property type="match status" value="1"/>
</dbReference>
<evidence type="ECO:0000313" key="10">
    <source>
        <dbReference type="Proteomes" id="UP000092952"/>
    </source>
</evidence>
<keyword evidence="10" id="KW-1185">Reference proteome</keyword>
<dbReference type="PANTHER" id="PTHR43884">
    <property type="entry name" value="ACYL-COA DEHYDROGENASE"/>
    <property type="match status" value="1"/>
</dbReference>
<protein>
    <recommendedName>
        <fullName evidence="11">Acyl-CoA dehydrogenase</fullName>
    </recommendedName>
</protein>
<evidence type="ECO:0000313" key="9">
    <source>
        <dbReference type="EMBL" id="ANX03293.1"/>
    </source>
</evidence>
<dbReference type="InterPro" id="IPR009100">
    <property type="entry name" value="AcylCoA_DH/oxidase_NM_dom_sf"/>
</dbReference>
<dbReference type="InterPro" id="IPR046373">
    <property type="entry name" value="Acyl-CoA_Oxase/DH_mid-dom_sf"/>
</dbReference>
<evidence type="ECO:0000256" key="1">
    <source>
        <dbReference type="ARBA" id="ARBA00001974"/>
    </source>
</evidence>
<dbReference type="SUPFAM" id="SSF47203">
    <property type="entry name" value="Acyl-CoA dehydrogenase C-terminal domain-like"/>
    <property type="match status" value="1"/>
</dbReference>
<dbReference type="Pfam" id="PF00441">
    <property type="entry name" value="Acyl-CoA_dh_1"/>
    <property type="match status" value="1"/>
</dbReference>
<dbReference type="Gene3D" id="1.10.540.10">
    <property type="entry name" value="Acyl-CoA dehydrogenase/oxidase, N-terminal domain"/>
    <property type="match status" value="1"/>
</dbReference>
<evidence type="ECO:0000259" key="6">
    <source>
        <dbReference type="Pfam" id="PF00441"/>
    </source>
</evidence>
<dbReference type="FunCoup" id="A0A1B1YRB2">
    <property type="interactions" value="429"/>
</dbReference>
<organism evidence="9 10">
    <name type="scientific">Immundisolibacter cernigliae</name>
    <dbReference type="NCBI Taxonomy" id="1810504"/>
    <lineage>
        <taxon>Bacteria</taxon>
        <taxon>Pseudomonadati</taxon>
        <taxon>Pseudomonadota</taxon>
        <taxon>Gammaproteobacteria</taxon>
        <taxon>Immundisolibacterales</taxon>
        <taxon>Immundisolibacteraceae</taxon>
        <taxon>Immundisolibacter</taxon>
    </lineage>
</organism>
<dbReference type="RefSeq" id="WP_068802797.1">
    <property type="nucleotide sequence ID" value="NZ_CP014671.1"/>
</dbReference>
<dbReference type="KEGG" id="gbi:PG2T_03185"/>
<dbReference type="InParanoid" id="A0A1B1YRB2"/>
<dbReference type="InterPro" id="IPR006091">
    <property type="entry name" value="Acyl-CoA_Oxase/DH_mid-dom"/>
</dbReference>
<dbReference type="AlphaFoldDB" id="A0A1B1YRB2"/>
<comment type="similarity">
    <text evidence="2 5">Belongs to the acyl-CoA dehydrogenase family.</text>
</comment>
<dbReference type="InterPro" id="IPR009075">
    <property type="entry name" value="AcylCo_DH/oxidase_C"/>
</dbReference>
<gene>
    <name evidence="9" type="ORF">PG2T_03185</name>
</gene>
<dbReference type="OrthoDB" id="9769473at2"/>
<proteinExistence type="inferred from homology"/>
<dbReference type="PANTHER" id="PTHR43884:SF12">
    <property type="entry name" value="ISOVALERYL-COA DEHYDROGENASE, MITOCHONDRIAL-RELATED"/>
    <property type="match status" value="1"/>
</dbReference>